<gene>
    <name evidence="7" type="ORF">EVOR1521_LOCUS811</name>
</gene>
<feature type="transmembrane region" description="Helical" evidence="5">
    <location>
        <begin position="100"/>
        <end position="120"/>
    </location>
</feature>
<dbReference type="PANTHER" id="PTHR10783">
    <property type="entry name" value="XENOTROPIC AND POLYTROPIC RETROVIRUS RECEPTOR 1-RELATED"/>
    <property type="match status" value="1"/>
</dbReference>
<dbReference type="EMBL" id="CAUJNA010000002">
    <property type="protein sequence ID" value="CAJ1370178.1"/>
    <property type="molecule type" value="Genomic_DNA"/>
</dbReference>
<feature type="transmembrane region" description="Helical" evidence="5">
    <location>
        <begin position="72"/>
        <end position="94"/>
    </location>
</feature>
<evidence type="ECO:0000256" key="5">
    <source>
        <dbReference type="SAM" id="Phobius"/>
    </source>
</evidence>
<feature type="transmembrane region" description="Helical" evidence="5">
    <location>
        <begin position="296"/>
        <end position="316"/>
    </location>
</feature>
<evidence type="ECO:0000259" key="6">
    <source>
        <dbReference type="PROSITE" id="PS51380"/>
    </source>
</evidence>
<evidence type="ECO:0000256" key="2">
    <source>
        <dbReference type="ARBA" id="ARBA00022692"/>
    </source>
</evidence>
<proteinExistence type="predicted"/>
<evidence type="ECO:0000256" key="1">
    <source>
        <dbReference type="ARBA" id="ARBA00004141"/>
    </source>
</evidence>
<evidence type="ECO:0000256" key="3">
    <source>
        <dbReference type="ARBA" id="ARBA00022989"/>
    </source>
</evidence>
<dbReference type="PANTHER" id="PTHR10783:SF46">
    <property type="entry name" value="PROTEIN ERD1 HOMOLOG 2"/>
    <property type="match status" value="1"/>
</dbReference>
<dbReference type="InterPro" id="IPR004342">
    <property type="entry name" value="EXS_C"/>
</dbReference>
<protein>
    <recommendedName>
        <fullName evidence="6">EXS domain-containing protein</fullName>
    </recommendedName>
</protein>
<comment type="subcellular location">
    <subcellularLocation>
        <location evidence="1">Membrane</location>
        <topology evidence="1">Multi-pass membrane protein</topology>
    </subcellularLocation>
</comment>
<keyword evidence="2 5" id="KW-0812">Transmembrane</keyword>
<dbReference type="GO" id="GO:0016020">
    <property type="term" value="C:membrane"/>
    <property type="evidence" value="ECO:0007669"/>
    <property type="project" value="UniProtKB-SubCell"/>
</dbReference>
<dbReference type="GO" id="GO:0005737">
    <property type="term" value="C:cytoplasm"/>
    <property type="evidence" value="ECO:0007669"/>
    <property type="project" value="TreeGrafter"/>
</dbReference>
<keyword evidence="8" id="KW-1185">Reference proteome</keyword>
<reference evidence="7" key="1">
    <citation type="submission" date="2023-08" db="EMBL/GenBank/DDBJ databases">
        <authorList>
            <person name="Chen Y."/>
            <person name="Shah S."/>
            <person name="Dougan E. K."/>
            <person name="Thang M."/>
            <person name="Chan C."/>
        </authorList>
    </citation>
    <scope>NUCLEOTIDE SEQUENCE</scope>
</reference>
<feature type="transmembrane region" description="Helical" evidence="5">
    <location>
        <begin position="337"/>
        <end position="356"/>
    </location>
</feature>
<evidence type="ECO:0000256" key="4">
    <source>
        <dbReference type="ARBA" id="ARBA00023136"/>
    </source>
</evidence>
<feature type="transmembrane region" description="Helical" evidence="5">
    <location>
        <begin position="33"/>
        <end position="52"/>
    </location>
</feature>
<organism evidence="7 8">
    <name type="scientific">Effrenium voratum</name>
    <dbReference type="NCBI Taxonomy" id="2562239"/>
    <lineage>
        <taxon>Eukaryota</taxon>
        <taxon>Sar</taxon>
        <taxon>Alveolata</taxon>
        <taxon>Dinophyceae</taxon>
        <taxon>Suessiales</taxon>
        <taxon>Symbiodiniaceae</taxon>
        <taxon>Effrenium</taxon>
    </lineage>
</organism>
<comment type="caution">
    <text evidence="7">The sequence shown here is derived from an EMBL/GenBank/DDBJ whole genome shotgun (WGS) entry which is preliminary data.</text>
</comment>
<dbReference type="Proteomes" id="UP001178507">
    <property type="component" value="Unassembled WGS sequence"/>
</dbReference>
<name>A0AA36HJF5_9DINO</name>
<feature type="domain" description="EXS" evidence="6">
    <location>
        <begin position="217"/>
        <end position="416"/>
    </location>
</feature>
<evidence type="ECO:0000313" key="8">
    <source>
        <dbReference type="Proteomes" id="UP001178507"/>
    </source>
</evidence>
<dbReference type="PROSITE" id="PS51380">
    <property type="entry name" value="EXS"/>
    <property type="match status" value="1"/>
</dbReference>
<evidence type="ECO:0000313" key="7">
    <source>
        <dbReference type="EMBL" id="CAJ1370178.1"/>
    </source>
</evidence>
<dbReference type="AlphaFoldDB" id="A0AA36HJF5"/>
<sequence length="416" mass="46360">MNGSTVWNVASLADDIVKEKSVQALWTVIRPGYMVAVFLLGWAMNVSLFNRFRIDYAAVLNLSKEELVSPRFLVALATLLALCLSLVRVMASWYGASIELLAGVLAWYLLALLAVVGLLPRMVAKHSRWREPFSQALWRCVWPETSKEIPFVEVLVADGLTSLAKLFFDVSTGVCIVSSYQMQSSSLGSLENFTALEAASLIHKRQESAGAELAAALDVCSGSPVPYIAWSVPFLIRARQCIITARHAPDALTRDLQRVNLAKYLSALPVVFFAMCHARVVPGVAASMLGPEDFEVLWALAAVVNSVFGFLWDLVMDWGLLHLTPNKPTTFGLRPQLLYPVAPALYYLMILLNFIGRTLWSLRWSEHATIFLGSFFLSSCQQGAEVVRRCLWNLMRVEWQCIVKGKFPRPDKIFPV</sequence>
<accession>A0AA36HJF5</accession>
<keyword evidence="3 5" id="KW-1133">Transmembrane helix</keyword>
<keyword evidence="4 5" id="KW-0472">Membrane</keyword>
<dbReference type="Pfam" id="PF03124">
    <property type="entry name" value="EXS"/>
    <property type="match status" value="1"/>
</dbReference>